<name>A0AA88KZI3_ARTSF</name>
<dbReference type="Pfam" id="PF00730">
    <property type="entry name" value="HhH-GPD"/>
    <property type="match status" value="1"/>
</dbReference>
<dbReference type="HAMAP" id="MF_03183">
    <property type="entry name" value="Endonuclease_III_Nth"/>
    <property type="match status" value="1"/>
</dbReference>
<comment type="caution">
    <text evidence="15">The sequence shown here is derived from an EMBL/GenBank/DDBJ whole genome shotgun (WGS) entry which is preliminary data.</text>
</comment>
<dbReference type="GO" id="GO:0140078">
    <property type="term" value="F:class I DNA-(apurinic or apyrimidinic site) endonuclease activity"/>
    <property type="evidence" value="ECO:0007669"/>
    <property type="project" value="UniProtKB-EC"/>
</dbReference>
<evidence type="ECO:0000256" key="11">
    <source>
        <dbReference type="ARBA" id="ARBA00023295"/>
    </source>
</evidence>
<evidence type="ECO:0000256" key="12">
    <source>
        <dbReference type="ARBA" id="ARBA00044632"/>
    </source>
</evidence>
<organism evidence="15 16">
    <name type="scientific">Artemia franciscana</name>
    <name type="common">Brine shrimp</name>
    <name type="synonym">Artemia sanfranciscana</name>
    <dbReference type="NCBI Taxonomy" id="6661"/>
    <lineage>
        <taxon>Eukaryota</taxon>
        <taxon>Metazoa</taxon>
        <taxon>Ecdysozoa</taxon>
        <taxon>Arthropoda</taxon>
        <taxon>Crustacea</taxon>
        <taxon>Branchiopoda</taxon>
        <taxon>Anostraca</taxon>
        <taxon>Artemiidae</taxon>
        <taxon>Artemia</taxon>
    </lineage>
</organism>
<evidence type="ECO:0000313" key="15">
    <source>
        <dbReference type="EMBL" id="KAK2707864.1"/>
    </source>
</evidence>
<keyword evidence="16" id="KW-1185">Reference proteome</keyword>
<keyword evidence="11 13" id="KW-0326">Glycosidase</keyword>
<accession>A0AA88KZI3</accession>
<dbReference type="SMART" id="SM00525">
    <property type="entry name" value="FES"/>
    <property type="match status" value="1"/>
</dbReference>
<gene>
    <name evidence="13" type="primary">NTH1</name>
    <name evidence="15" type="ORF">QYM36_015518</name>
</gene>
<dbReference type="GO" id="GO:0003677">
    <property type="term" value="F:DNA binding"/>
    <property type="evidence" value="ECO:0007669"/>
    <property type="project" value="UniProtKB-UniRule"/>
</dbReference>
<dbReference type="GO" id="GO:0005739">
    <property type="term" value="C:mitochondrion"/>
    <property type="evidence" value="ECO:0007669"/>
    <property type="project" value="UniProtKB-SubCell"/>
</dbReference>
<proteinExistence type="inferred from homology"/>
<comment type="caution">
    <text evidence="13">Lacks conserved residue(s) required for the propagation of feature annotation.</text>
</comment>
<evidence type="ECO:0000313" key="16">
    <source>
        <dbReference type="Proteomes" id="UP001187531"/>
    </source>
</evidence>
<dbReference type="GO" id="GO:0000703">
    <property type="term" value="F:oxidized pyrimidine nucleobase lesion DNA N-glycosylase activity"/>
    <property type="evidence" value="ECO:0007669"/>
    <property type="project" value="UniProtKB-UniRule"/>
</dbReference>
<comment type="subcellular location">
    <subcellularLocation>
        <location evidence="13">Nucleus</location>
    </subcellularLocation>
    <subcellularLocation>
        <location evidence="13">Mitochondrion</location>
    </subcellularLocation>
</comment>
<keyword evidence="10 13" id="KW-0456">Lyase</keyword>
<dbReference type="Gene3D" id="1.10.340.30">
    <property type="entry name" value="Hypothetical protein, domain 2"/>
    <property type="match status" value="1"/>
</dbReference>
<sequence length="347" mass="39093">MNLRSNSNILENVKLLGKSELNSKKITQNVATEVHVPPAKKIRKKIVVQAADENARASTSKEEVQVSSWKPGNWPKTLQNIREMRKNRDAPVDVMGCEKHGDFIGSGLVKLMSKECIDILRTIIPYPYIVLKLDRQPVYDVSDLDRRFHILVSLMLSSQTRDQVTDAAMRKLKTDIPGGLTVENLLKLDDGVLGKLIYPVGFWKKKVLYLKRVAEILRDQYDGDIPQDLAGLCMLPGVGPKMAHLCMDIAWGSLTGIGVDTHVHRIANRLGWTPKVTKVPEETRKALEEWMPRDLWREINWLLVGFGQQICLPIGPKCGSCLNATICPYAKGEVKLESPRKKKKLVE</sequence>
<dbReference type="FunFam" id="1.10.1670.10:FF:000003">
    <property type="entry name" value="Endonuclease III homolog"/>
    <property type="match status" value="1"/>
</dbReference>
<keyword evidence="8" id="KW-0411">Iron-sulfur</keyword>
<keyword evidence="2" id="KW-0004">4Fe-4S</keyword>
<dbReference type="AlphaFoldDB" id="A0AA88KZI3"/>
<dbReference type="PANTHER" id="PTHR43286">
    <property type="entry name" value="ENDONUCLEASE III-LIKE PROTEIN 1"/>
    <property type="match status" value="1"/>
</dbReference>
<keyword evidence="7" id="KW-0408">Iron</keyword>
<dbReference type="GO" id="GO:0046872">
    <property type="term" value="F:metal ion binding"/>
    <property type="evidence" value="ECO:0007669"/>
    <property type="project" value="UniProtKB-KW"/>
</dbReference>
<keyword evidence="4 13" id="KW-0227">DNA damage</keyword>
<dbReference type="InterPro" id="IPR011257">
    <property type="entry name" value="DNA_glycosylase"/>
</dbReference>
<comment type="catalytic activity">
    <reaction evidence="12 13">
        <text>2'-deoxyribonucleotide-(2'-deoxyribose 5'-phosphate)-2'-deoxyribonucleotide-DNA = a 3'-end 2'-deoxyribonucleotide-(2,3-dehydro-2,3-deoxyribose 5'-phosphate)-DNA + a 5'-end 5'-phospho-2'-deoxyribonucleoside-DNA + H(+)</text>
        <dbReference type="Rhea" id="RHEA:66592"/>
        <dbReference type="Rhea" id="RHEA-COMP:13180"/>
        <dbReference type="Rhea" id="RHEA-COMP:16897"/>
        <dbReference type="Rhea" id="RHEA-COMP:17067"/>
        <dbReference type="ChEBI" id="CHEBI:15378"/>
        <dbReference type="ChEBI" id="CHEBI:136412"/>
        <dbReference type="ChEBI" id="CHEBI:157695"/>
        <dbReference type="ChEBI" id="CHEBI:167181"/>
        <dbReference type="EC" id="4.2.99.18"/>
    </reaction>
</comment>
<evidence type="ECO:0000256" key="10">
    <source>
        <dbReference type="ARBA" id="ARBA00023239"/>
    </source>
</evidence>
<evidence type="ECO:0000256" key="9">
    <source>
        <dbReference type="ARBA" id="ARBA00023204"/>
    </source>
</evidence>
<dbReference type="FunFam" id="1.10.340.30:FF:000005">
    <property type="entry name" value="Endonuclease III-like protein 1"/>
    <property type="match status" value="1"/>
</dbReference>
<feature type="domain" description="HhH-GPD" evidence="14">
    <location>
        <begin position="156"/>
        <end position="309"/>
    </location>
</feature>
<dbReference type="SMART" id="SM00478">
    <property type="entry name" value="ENDO3c"/>
    <property type="match status" value="1"/>
</dbReference>
<keyword evidence="9 13" id="KW-0234">DNA repair</keyword>
<keyword evidence="3" id="KW-0479">Metal-binding</keyword>
<dbReference type="InterPro" id="IPR004036">
    <property type="entry name" value="Endonuclease-III-like_CS2"/>
</dbReference>
<evidence type="ECO:0000259" key="14">
    <source>
        <dbReference type="SMART" id="SM00478"/>
    </source>
</evidence>
<evidence type="ECO:0000256" key="2">
    <source>
        <dbReference type="ARBA" id="ARBA00022485"/>
    </source>
</evidence>
<dbReference type="PROSITE" id="PS01155">
    <property type="entry name" value="ENDONUCLEASE_III_2"/>
    <property type="match status" value="1"/>
</dbReference>
<evidence type="ECO:0000256" key="8">
    <source>
        <dbReference type="ARBA" id="ARBA00023014"/>
    </source>
</evidence>
<dbReference type="GO" id="GO:0006285">
    <property type="term" value="P:base-excision repair, AP site formation"/>
    <property type="evidence" value="ECO:0007669"/>
    <property type="project" value="UniProtKB-UniRule"/>
</dbReference>
<dbReference type="InterPro" id="IPR023170">
    <property type="entry name" value="HhH_base_excis_C"/>
</dbReference>
<evidence type="ECO:0000256" key="3">
    <source>
        <dbReference type="ARBA" id="ARBA00022723"/>
    </source>
</evidence>
<reference evidence="15" key="1">
    <citation type="submission" date="2023-07" db="EMBL/GenBank/DDBJ databases">
        <title>Chromosome-level genome assembly of Artemia franciscana.</title>
        <authorList>
            <person name="Jo E."/>
        </authorList>
    </citation>
    <scope>NUCLEOTIDE SEQUENCE</scope>
    <source>
        <tissue evidence="15">Whole body</tissue>
    </source>
</reference>
<dbReference type="Proteomes" id="UP001187531">
    <property type="component" value="Unassembled WGS sequence"/>
</dbReference>
<dbReference type="InterPro" id="IPR003651">
    <property type="entry name" value="Endonuclease3_FeS-loop_motif"/>
</dbReference>
<evidence type="ECO:0000256" key="1">
    <source>
        <dbReference type="ARBA" id="ARBA00001966"/>
    </source>
</evidence>
<comment type="function">
    <text evidence="13">Bifunctional DNA N-glycosylase with associated apurinic/apyrimidinic (AP) lyase function that catalyzes the first step in base excision repair (BER), the primary repair pathway for the repair of oxidative DNA damage. The DNA N-glycosylase activity releases the damaged DNA base from DNA by cleaving the N-glycosidic bond, leaving an AP site. The AP lyase activity cleaves the phosphodiester bond 3' to the AP site by a beta-elimination. Primarily recognizes and repairs oxidative base damage of pyrimidines.</text>
</comment>
<evidence type="ECO:0000256" key="13">
    <source>
        <dbReference type="HAMAP-Rule" id="MF_03183"/>
    </source>
</evidence>
<dbReference type="Gene3D" id="1.10.1670.10">
    <property type="entry name" value="Helix-hairpin-Helix base-excision DNA repair enzymes (C-terminal)"/>
    <property type="match status" value="1"/>
</dbReference>
<dbReference type="EC" id="3.2.2.-" evidence="13"/>
<keyword evidence="13" id="KW-0539">Nucleus</keyword>
<comment type="cofactor">
    <cofactor evidence="1">
        <name>[4Fe-4S] cluster</name>
        <dbReference type="ChEBI" id="CHEBI:49883"/>
    </cofactor>
</comment>
<dbReference type="GO" id="GO:0005634">
    <property type="term" value="C:nucleus"/>
    <property type="evidence" value="ECO:0007669"/>
    <property type="project" value="UniProtKB-SubCell"/>
</dbReference>
<keyword evidence="13" id="KW-0496">Mitochondrion</keyword>
<keyword evidence="5 13" id="KW-0378">Hydrolase</keyword>
<keyword evidence="6" id="KW-0809">Transit peptide</keyword>
<dbReference type="EMBL" id="JAVRJZ010000019">
    <property type="protein sequence ID" value="KAK2707864.1"/>
    <property type="molecule type" value="Genomic_DNA"/>
</dbReference>
<evidence type="ECO:0000256" key="4">
    <source>
        <dbReference type="ARBA" id="ARBA00022763"/>
    </source>
</evidence>
<protein>
    <recommendedName>
        <fullName evidence="13">Endonuclease III homolog</fullName>
        <ecNumber evidence="13">3.2.2.-</ecNumber>
        <ecNumber evidence="13">4.2.99.18</ecNumber>
    </recommendedName>
    <alternativeName>
        <fullName evidence="13">Bifunctional DNA N-glycosylase/DNA-(apurinic or apyrimidinic site) lyase</fullName>
        <shortName evidence="13">DNA glycosylase/AP lyase</shortName>
    </alternativeName>
</protein>
<dbReference type="GO" id="GO:0006289">
    <property type="term" value="P:nucleotide-excision repair"/>
    <property type="evidence" value="ECO:0007669"/>
    <property type="project" value="TreeGrafter"/>
</dbReference>
<dbReference type="InterPro" id="IPR003265">
    <property type="entry name" value="HhH-GPD_domain"/>
</dbReference>
<dbReference type="EC" id="4.2.99.18" evidence="13"/>
<dbReference type="InterPro" id="IPR030841">
    <property type="entry name" value="NTH1"/>
</dbReference>
<evidence type="ECO:0000256" key="7">
    <source>
        <dbReference type="ARBA" id="ARBA00023004"/>
    </source>
</evidence>
<evidence type="ECO:0000256" key="6">
    <source>
        <dbReference type="ARBA" id="ARBA00022946"/>
    </source>
</evidence>
<dbReference type="GO" id="GO:0051539">
    <property type="term" value="F:4 iron, 4 sulfur cluster binding"/>
    <property type="evidence" value="ECO:0007669"/>
    <property type="project" value="UniProtKB-KW"/>
</dbReference>
<comment type="similarity">
    <text evidence="13">Belongs to the Nth/MutY family.</text>
</comment>
<dbReference type="PANTHER" id="PTHR43286:SF1">
    <property type="entry name" value="ENDONUCLEASE III-LIKE PROTEIN 1"/>
    <property type="match status" value="1"/>
</dbReference>
<evidence type="ECO:0000256" key="5">
    <source>
        <dbReference type="ARBA" id="ARBA00022801"/>
    </source>
</evidence>
<dbReference type="SUPFAM" id="SSF48150">
    <property type="entry name" value="DNA-glycosylase"/>
    <property type="match status" value="1"/>
</dbReference>
<dbReference type="CDD" id="cd00056">
    <property type="entry name" value="ENDO3c"/>
    <property type="match status" value="1"/>
</dbReference>